<evidence type="ECO:0000256" key="2">
    <source>
        <dbReference type="SAM" id="Phobius"/>
    </source>
</evidence>
<keyword evidence="3" id="KW-0732">Signal</keyword>
<evidence type="ECO:0008006" key="8">
    <source>
        <dbReference type="Google" id="ProtNLM"/>
    </source>
</evidence>
<evidence type="ECO:0000256" key="3">
    <source>
        <dbReference type="SAM" id="SignalP"/>
    </source>
</evidence>
<evidence type="ECO:0000313" key="6">
    <source>
        <dbReference type="Proteomes" id="UP000297025"/>
    </source>
</evidence>
<reference evidence="4" key="2">
    <citation type="journal article" date="2014" name="Int. J. Syst. Evol. Microbiol.">
        <title>Complete genome of a new Firmicutes species belonging to the dominant human colonic microbiota ('Ruminococcus bicirculans') reveals two chromosomes and a selective capacity to utilize plant glucans.</title>
        <authorList>
            <consortium name="NISC Comparative Sequencing Program"/>
            <person name="Wegmann U."/>
            <person name="Louis P."/>
            <person name="Goesmann A."/>
            <person name="Henrissat B."/>
            <person name="Duncan S.H."/>
            <person name="Flint H.J."/>
        </authorList>
    </citation>
    <scope>NUCLEOTIDE SEQUENCE</scope>
    <source>
        <strain evidence="4">CCM 7403</strain>
    </source>
</reference>
<dbReference type="Proteomes" id="UP000297025">
    <property type="component" value="Chromosome"/>
</dbReference>
<dbReference type="EMBL" id="CP038462">
    <property type="protein sequence ID" value="QCC76339.1"/>
    <property type="molecule type" value="Genomic_DNA"/>
</dbReference>
<dbReference type="RefSeq" id="WP_135831388.1">
    <property type="nucleotide sequence ID" value="NZ_BMCK01000001.1"/>
</dbReference>
<keyword evidence="2" id="KW-1133">Transmembrane helix</keyword>
<dbReference type="KEGG" id="ndp:E2C04_02365"/>
<organism evidence="5 6">
    <name type="scientific">Nocardioides daphniae</name>
    <dbReference type="NCBI Taxonomy" id="402297"/>
    <lineage>
        <taxon>Bacteria</taxon>
        <taxon>Bacillati</taxon>
        <taxon>Actinomycetota</taxon>
        <taxon>Actinomycetes</taxon>
        <taxon>Propionibacteriales</taxon>
        <taxon>Nocardioidaceae</taxon>
        <taxon>Nocardioides</taxon>
    </lineage>
</organism>
<reference evidence="5 6" key="1">
    <citation type="journal article" date="2008" name="Int. J. Syst. Evol. Microbiol.">
        <title>Nocardioides daphniae sp. nov., isolated from Daphnia cucullata (Crustacea: Cladocera).</title>
        <authorList>
            <person name="Toth E.M."/>
            <person name="Keki Z."/>
            <person name="Homonnay Z.G."/>
            <person name="Borsodi A.K."/>
            <person name="Marialigeti K."/>
            <person name="Schumann P."/>
        </authorList>
    </citation>
    <scope>NUCLEOTIDE SEQUENCE [LARGE SCALE GENOMIC DNA]</scope>
    <source>
        <strain evidence="5 6">JCM 16608</strain>
    </source>
</reference>
<evidence type="ECO:0000313" key="5">
    <source>
        <dbReference type="EMBL" id="QCC76339.1"/>
    </source>
</evidence>
<keyword evidence="2" id="KW-0812">Transmembrane</keyword>
<dbReference type="SUPFAM" id="SSF53850">
    <property type="entry name" value="Periplasmic binding protein-like II"/>
    <property type="match status" value="1"/>
</dbReference>
<dbReference type="EMBL" id="BMCK01000001">
    <property type="protein sequence ID" value="GGD07769.1"/>
    <property type="molecule type" value="Genomic_DNA"/>
</dbReference>
<protein>
    <recommendedName>
        <fullName evidence="8">PBP domain-containing protein</fullName>
    </recommendedName>
</protein>
<feature type="compositionally biased region" description="Low complexity" evidence="1">
    <location>
        <begin position="756"/>
        <end position="773"/>
    </location>
</feature>
<evidence type="ECO:0000256" key="1">
    <source>
        <dbReference type="SAM" id="MobiDB-lite"/>
    </source>
</evidence>
<evidence type="ECO:0000313" key="4">
    <source>
        <dbReference type="EMBL" id="GGD07769.1"/>
    </source>
</evidence>
<reference evidence="7" key="3">
    <citation type="journal article" date="2019" name="Int. J. Syst. Evol. Microbiol.">
        <title>The Global Catalogue of Microorganisms (GCM) 10K type strain sequencing project: providing services to taxonomists for standard genome sequencing and annotation.</title>
        <authorList>
            <consortium name="The Broad Institute Genomics Platform"/>
            <consortium name="The Broad Institute Genome Sequencing Center for Infectious Disease"/>
            <person name="Wu L."/>
            <person name="Ma J."/>
        </authorList>
    </citation>
    <scope>NUCLEOTIDE SEQUENCE [LARGE SCALE GENOMIC DNA]</scope>
    <source>
        <strain evidence="7">CCM 7403</strain>
    </source>
</reference>
<keyword evidence="2" id="KW-0472">Membrane</keyword>
<reference evidence="4" key="5">
    <citation type="submission" date="2024-05" db="EMBL/GenBank/DDBJ databases">
        <authorList>
            <person name="Sun Q."/>
            <person name="Sedlacek I."/>
        </authorList>
    </citation>
    <scope>NUCLEOTIDE SEQUENCE</scope>
    <source>
        <strain evidence="4">CCM 7403</strain>
    </source>
</reference>
<dbReference type="AlphaFoldDB" id="A0A4P7UBM0"/>
<feature type="region of interest" description="Disordered" evidence="1">
    <location>
        <begin position="745"/>
        <end position="778"/>
    </location>
</feature>
<feature type="transmembrane region" description="Helical" evidence="2">
    <location>
        <begin position="816"/>
        <end position="838"/>
    </location>
</feature>
<proteinExistence type="predicted"/>
<gene>
    <name evidence="5" type="ORF">E2C04_02365</name>
    <name evidence="4" type="ORF">GCM10007231_03120</name>
</gene>
<reference evidence="5" key="4">
    <citation type="submission" date="2019-03" db="EMBL/GenBank/DDBJ databases">
        <authorList>
            <person name="Huang Y."/>
        </authorList>
    </citation>
    <scope>NUCLEOTIDE SEQUENCE</scope>
    <source>
        <strain evidence="5">JCM 16608</strain>
    </source>
</reference>
<dbReference type="OrthoDB" id="5107506at2"/>
<feature type="signal peptide" evidence="3">
    <location>
        <begin position="1"/>
        <end position="36"/>
    </location>
</feature>
<keyword evidence="7" id="KW-1185">Reference proteome</keyword>
<feature type="chain" id="PRO_5020276265" description="PBP domain-containing protein" evidence="3">
    <location>
        <begin position="37"/>
        <end position="844"/>
    </location>
</feature>
<name>A0A4P7UBM0_9ACTN</name>
<accession>A0A4P7UBM0</accession>
<dbReference type="Gene3D" id="3.40.190.10">
    <property type="entry name" value="Periplasmic binding protein-like II"/>
    <property type="match status" value="2"/>
</dbReference>
<dbReference type="Proteomes" id="UP000630594">
    <property type="component" value="Unassembled WGS sequence"/>
</dbReference>
<sequence length="844" mass="88693">MSAVAGPRARLRALVAGLVLAASAAVGLAPTPPAQAAEDGWSATKKLERTFVNGARTLTVDERDVTVRVDRTTNLRGRERVAISWSGAHPTGGRSASPFGEEGLLQEYPVVVLQCRGVEKPRAGQEKLSPETCWTSSRMQRSQMLPATSAPWLHDLHASPEQRALKSGLVPVPEKCEDAASFATRTTPFRAADGTTYASCTADTMAPEAAVGAAFPPAEVAAFTDGNGRGEVQFEVRSNVENQSLGCSTEVDCSIVVIPIQGLSCEGPDPECRKGGQFAAGESNFAGRAIDLAVAPHLWWAESNWRGRFSVPISFGLPPDACDVMDDRAPTGFYGSELLSQAALQWSPAYCLRKDRFKFQHNRMADGAAFALMENGQAVAALVSGRHETTGADPVAYAPTAVTGFAVGYVVDRPGNAGEVGQLKLNARLVAKLITQSYPASDRGRSRPGLEKNPVSINLDPEFRALNPGLDQIARESAATLLSLSEESDVITALTSYVAQDPDARAFVAGTPDRWGMRVNPAYEDISLPRAEWPLLDDYVPPTNQECYQQNPAPYLGQVAAPVTSLRKIAEAVLDGWPNVQTKCERATTSDPWKIGRVDRQGVGTRFVLGVVGLGDAARFGLRSASLATRGGTYVAPTTSAMNRAVALATPADDGTSPFAMDMATLVKARQAYPGTLVVYTAARLRGVGKADAAKVAQFIRVSTSEGQRAGRGNGDLPSGFVPILAQGTTARLHAQAQRVARLVEAQGGAPKSSQAPAPTTGGPGSAPTGSSGVPDQALPEVPLAQADTPKADAPGEQVVTMPPTARVSSGVASRLLPLLLVGALLAGLVGAGSRLLLTVRGQR</sequence>
<evidence type="ECO:0000313" key="7">
    <source>
        <dbReference type="Proteomes" id="UP000630594"/>
    </source>
</evidence>